<dbReference type="EMBL" id="GL349576">
    <property type="protein sequence ID" value="EFI47473.1"/>
    <property type="molecule type" value="Genomic_DNA"/>
</dbReference>
<dbReference type="SUPFAM" id="SSF56784">
    <property type="entry name" value="HAD-like"/>
    <property type="match status" value="1"/>
</dbReference>
<dbReference type="InterPro" id="IPR041492">
    <property type="entry name" value="HAD_2"/>
</dbReference>
<dbReference type="PANTHER" id="PTHR46193:SF18">
    <property type="entry name" value="HEXITOL PHOSPHATASE B"/>
    <property type="match status" value="1"/>
</dbReference>
<keyword evidence="2" id="KW-0479">Metal-binding</keyword>
<dbReference type="eggNOG" id="COG0637">
    <property type="taxonomic scope" value="Bacteria"/>
</dbReference>
<dbReference type="Proteomes" id="UP000003805">
    <property type="component" value="Unassembled WGS sequence"/>
</dbReference>
<sequence length="176" mass="19986">MDGTLINTDFANFLSYKAALLAVMGKNASSISYNPMKRFNRSLLSSLFPSLTQSDYDRVIIEKEKFYKDYLSETTTIKDNVEILLKYSSTHKTVLVSNCRKDRALATLSYYGLADKFTDLFYRDATLYTKKINKYQNAINILGVSPKDVITFENEESEIADAMDAGIKIINPKILL</sequence>
<dbReference type="Gene3D" id="1.10.150.730">
    <property type="match status" value="1"/>
</dbReference>
<evidence type="ECO:0000313" key="6">
    <source>
        <dbReference type="Proteomes" id="UP000003805"/>
    </source>
</evidence>
<dbReference type="GO" id="GO:0046872">
    <property type="term" value="F:metal ion binding"/>
    <property type="evidence" value="ECO:0007669"/>
    <property type="project" value="UniProtKB-KW"/>
</dbReference>
<dbReference type="InterPro" id="IPR051600">
    <property type="entry name" value="Beta-PGM-like"/>
</dbReference>
<evidence type="ECO:0000256" key="3">
    <source>
        <dbReference type="ARBA" id="ARBA00022842"/>
    </source>
</evidence>
<dbReference type="GO" id="GO:0003824">
    <property type="term" value="F:catalytic activity"/>
    <property type="evidence" value="ECO:0007669"/>
    <property type="project" value="UniProtKB-ARBA"/>
</dbReference>
<dbReference type="PANTHER" id="PTHR46193">
    <property type="entry name" value="6-PHOSPHOGLUCONATE PHOSPHATASE"/>
    <property type="match status" value="1"/>
</dbReference>
<proteinExistence type="inferred from homology"/>
<dbReference type="InterPro" id="IPR036412">
    <property type="entry name" value="HAD-like_sf"/>
</dbReference>
<evidence type="ECO:0000256" key="2">
    <source>
        <dbReference type="ARBA" id="ARBA00022723"/>
    </source>
</evidence>
<protein>
    <submittedName>
        <fullName evidence="5">Uncharacterized protein</fullName>
    </submittedName>
</protein>
<name>D7NG85_9BACT</name>
<evidence type="ECO:0000256" key="1">
    <source>
        <dbReference type="ARBA" id="ARBA00006171"/>
    </source>
</evidence>
<keyword evidence="4" id="KW-0119">Carbohydrate metabolism</keyword>
<dbReference type="Pfam" id="PF13419">
    <property type="entry name" value="HAD_2"/>
    <property type="match status" value="1"/>
</dbReference>
<evidence type="ECO:0000256" key="4">
    <source>
        <dbReference type="ARBA" id="ARBA00023277"/>
    </source>
</evidence>
<dbReference type="AlphaFoldDB" id="D7NG85"/>
<dbReference type="InterPro" id="IPR023214">
    <property type="entry name" value="HAD_sf"/>
</dbReference>
<keyword evidence="6" id="KW-1185">Reference proteome</keyword>
<keyword evidence="3" id="KW-0460">Magnesium</keyword>
<reference evidence="5 6" key="1">
    <citation type="submission" date="2010-02" db="EMBL/GenBank/DDBJ databases">
        <title>The Genome Sequence of Prevotella oris strain C735.</title>
        <authorList>
            <consortium name="The Broad Institute Genome Sequencing Platform"/>
            <person name="Ward D."/>
            <person name="Feldgarden M."/>
            <person name="Earl A."/>
            <person name="Young S.K."/>
            <person name="Zeng Q."/>
            <person name="Koehrsen M."/>
            <person name="Alvarado L."/>
            <person name="Berlin A."/>
            <person name="Bochicchio J."/>
            <person name="Borenstein D."/>
            <person name="Chapman S.B."/>
            <person name="Chen Z."/>
            <person name="Engels R."/>
            <person name="Freedman E."/>
            <person name="Gellesch M."/>
            <person name="Goldberg J."/>
            <person name="Griggs A."/>
            <person name="Gujja S."/>
            <person name="Heilman E."/>
            <person name="Heiman D."/>
            <person name="Hepburn T."/>
            <person name="Howarth C."/>
            <person name="Jen D."/>
            <person name="Larson L."/>
            <person name="Mehta T."/>
            <person name="Park D."/>
            <person name="Pearson M."/>
            <person name="Roberts A."/>
            <person name="Saif S."/>
            <person name="Shea T."/>
            <person name="Shenoy N."/>
            <person name="Sisk P."/>
            <person name="Stolte C."/>
            <person name="Sykes S."/>
            <person name="Thomson T."/>
            <person name="Walk T."/>
            <person name="White J."/>
            <person name="Yandava C."/>
            <person name="Sibley C.D."/>
            <person name="Field T.R."/>
            <person name="Grinwis M."/>
            <person name="Eshaghurshan C.S."/>
            <person name="Surette M.G."/>
            <person name="Haas B."/>
            <person name="Nusbaum C."/>
            <person name="Birren B."/>
        </authorList>
    </citation>
    <scope>NUCLEOTIDE SEQUENCE [LARGE SCALE GENOMIC DNA]</scope>
    <source>
        <strain evidence="5 6">C735</strain>
    </source>
</reference>
<evidence type="ECO:0000313" key="5">
    <source>
        <dbReference type="EMBL" id="EFI47473.1"/>
    </source>
</evidence>
<comment type="similarity">
    <text evidence="1">Belongs to the HAD-like hydrolase superfamily. CbbY/CbbZ/Gph/YieH family.</text>
</comment>
<accession>D7NG85</accession>
<gene>
    <name evidence="5" type="ORF">HMPREF0665_02593</name>
</gene>
<dbReference type="Gene3D" id="3.40.50.1000">
    <property type="entry name" value="HAD superfamily/HAD-like"/>
    <property type="match status" value="1"/>
</dbReference>
<organism evidence="5 6">
    <name type="scientific">Segatella oris C735</name>
    <dbReference type="NCBI Taxonomy" id="563008"/>
    <lineage>
        <taxon>Bacteria</taxon>
        <taxon>Pseudomonadati</taxon>
        <taxon>Bacteroidota</taxon>
        <taxon>Bacteroidia</taxon>
        <taxon>Bacteroidales</taxon>
        <taxon>Prevotellaceae</taxon>
        <taxon>Segatella</taxon>
    </lineage>
</organism>
<dbReference type="HOGENOM" id="CLU_1453709_0_0_10"/>